<evidence type="ECO:0000256" key="1">
    <source>
        <dbReference type="SAM" id="Phobius"/>
    </source>
</evidence>
<gene>
    <name evidence="2" type="ORF">PDUR_12015</name>
</gene>
<protein>
    <submittedName>
        <fullName evidence="2">Uncharacterized protein</fullName>
    </submittedName>
</protein>
<keyword evidence="3" id="KW-1185">Reference proteome</keyword>
<dbReference type="KEGG" id="pdu:PDUR_12015"/>
<reference evidence="2 3" key="1">
    <citation type="submission" date="2014-08" db="EMBL/GenBank/DDBJ databases">
        <title>Comparative genomics of the Paenibacillus odorifer group.</title>
        <authorList>
            <person name="den Bakker H.C."/>
            <person name="Tsai Y.-C."/>
            <person name="Martin N."/>
            <person name="Korlach J."/>
            <person name="Wiedmann M."/>
        </authorList>
    </citation>
    <scope>NUCLEOTIDE SEQUENCE [LARGE SCALE GENOMIC DNA]</scope>
    <source>
        <strain evidence="2 3">DSM 1735</strain>
    </source>
</reference>
<dbReference type="STRING" id="44251.PDUR_12015"/>
<proteinExistence type="predicted"/>
<keyword evidence="1" id="KW-0812">Transmembrane</keyword>
<feature type="transmembrane region" description="Helical" evidence="1">
    <location>
        <begin position="7"/>
        <end position="27"/>
    </location>
</feature>
<sequence>MKKIEWLIAILLIGMGMLCMSVSAFSFRSMPLMHFGERMMGVFACFGTLAVVLLLFLGWAAFRKKR</sequence>
<organism evidence="2 3">
    <name type="scientific">Paenibacillus durus</name>
    <name type="common">Paenibacillus azotofixans</name>
    <dbReference type="NCBI Taxonomy" id="44251"/>
    <lineage>
        <taxon>Bacteria</taxon>
        <taxon>Bacillati</taxon>
        <taxon>Bacillota</taxon>
        <taxon>Bacilli</taxon>
        <taxon>Bacillales</taxon>
        <taxon>Paenibacillaceae</taxon>
        <taxon>Paenibacillus</taxon>
    </lineage>
</organism>
<keyword evidence="1" id="KW-0472">Membrane</keyword>
<accession>A0A089IU83</accession>
<dbReference type="RefSeq" id="WP_042206391.1">
    <property type="nucleotide sequence ID" value="NZ_CP009288.1"/>
</dbReference>
<dbReference type="eggNOG" id="ENOG5032J20">
    <property type="taxonomic scope" value="Bacteria"/>
</dbReference>
<dbReference type="Proteomes" id="UP000029409">
    <property type="component" value="Chromosome"/>
</dbReference>
<name>A0A089IU83_PAEDU</name>
<feature type="transmembrane region" description="Helical" evidence="1">
    <location>
        <begin position="39"/>
        <end position="62"/>
    </location>
</feature>
<keyword evidence="1" id="KW-1133">Transmembrane helix</keyword>
<dbReference type="OrthoDB" id="2643649at2"/>
<evidence type="ECO:0000313" key="3">
    <source>
        <dbReference type="Proteomes" id="UP000029409"/>
    </source>
</evidence>
<dbReference type="AlphaFoldDB" id="A0A089IU83"/>
<evidence type="ECO:0000313" key="2">
    <source>
        <dbReference type="EMBL" id="AIQ12544.1"/>
    </source>
</evidence>
<dbReference type="EMBL" id="CP009288">
    <property type="protein sequence ID" value="AIQ12544.1"/>
    <property type="molecule type" value="Genomic_DNA"/>
</dbReference>